<dbReference type="EMBL" id="MK721545">
    <property type="protein sequence ID" value="QDO71891.1"/>
    <property type="molecule type" value="Genomic_DNA"/>
</dbReference>
<gene>
    <name evidence="20" type="primary">nad5</name>
</gene>
<evidence type="ECO:0000259" key="18">
    <source>
        <dbReference type="Pfam" id="PF00662"/>
    </source>
</evidence>
<evidence type="ECO:0000256" key="16">
    <source>
        <dbReference type="RuleBase" id="RU003404"/>
    </source>
</evidence>
<feature type="transmembrane region" description="Helical" evidence="16">
    <location>
        <begin position="233"/>
        <end position="254"/>
    </location>
</feature>
<sequence length="564" mass="63307">MLTLKKNLIFLFGVTIGVFCLLFSSMMPNSMLFQASVWKSNCVDFSFELLLDSVSVLFVGTVLIIGNSVMIYMKWYMSNELFFSRFSWLIYLFLISMIFMISIPNLIMLLIGWDGLGLTSFLLVAYYQNNKSLSAAMLTALTNRIGDVLILMSIGMFIKEMNWIIYEYSPVVLSGSMCLALILAGMTKSAQFPFCAWLPAAMAAPTPVSSLVHSSTLVTAGVYLLLRSFDVLICNIASLWMLKFLSLLTLILAGSSASVTVDFKKIIALSTLSQLSVMMLAVSMGLSYVAFFHLVTHAVFKALLFLSAGSVIHSYRGVQDIRFLGKCWQELPISMSAMLVSMMSLVGAPFLSGFYSKHLIMELSMEDECNIFMYMMEMIGLSYTSYYSSRMVFSSMIGSNKSDLTVVSVKEDILIIIPFFILGAGALLIGDIMANKNELFFFAVFSSSIESLLANIIPYVGMIMWSVISYSAAFYWANKMMMFFLNMWLVESLTSHPAKAMLFNYSFMVYRVLDYGWLELIGPQGTYYSFGKFSKINEMMQSGYFMLLLALSLFATIMMIFLLV</sequence>
<evidence type="ECO:0000256" key="3">
    <source>
        <dbReference type="ARBA" id="ARBA00021096"/>
    </source>
</evidence>
<feature type="transmembrane region" description="Helical" evidence="16">
    <location>
        <begin position="206"/>
        <end position="226"/>
    </location>
</feature>
<dbReference type="PRINTS" id="PR01434">
    <property type="entry name" value="NADHDHGNASE5"/>
</dbReference>
<comment type="function">
    <text evidence="16">Core subunit of the mitochondrial membrane respiratory chain NADH dehydrogenase (Complex I) which catalyzes electron transfer from NADH through the respiratory chain, using ubiquinone as an electron acceptor. Essential for the catalytic activity and assembly of complex I.</text>
</comment>
<evidence type="ECO:0000256" key="11">
    <source>
        <dbReference type="ARBA" id="ARBA00023027"/>
    </source>
</evidence>
<evidence type="ECO:0000256" key="9">
    <source>
        <dbReference type="ARBA" id="ARBA00022982"/>
    </source>
</evidence>
<feature type="transmembrane region" description="Helical" evidence="16">
    <location>
        <begin position="133"/>
        <end position="158"/>
    </location>
</feature>
<keyword evidence="9" id="KW-0249">Electron transport</keyword>
<feature type="transmembrane region" description="Helical" evidence="16">
    <location>
        <begin position="371"/>
        <end position="393"/>
    </location>
</feature>
<dbReference type="InterPro" id="IPR010934">
    <property type="entry name" value="NADH_DH_su5_C"/>
</dbReference>
<feature type="transmembrane region" description="Helical" evidence="16">
    <location>
        <begin position="88"/>
        <end position="113"/>
    </location>
</feature>
<feature type="transmembrane region" description="Helical" evidence="16">
    <location>
        <begin position="542"/>
        <end position="563"/>
    </location>
</feature>
<proteinExistence type="inferred from homology"/>
<dbReference type="Pfam" id="PF06455">
    <property type="entry name" value="NADH5_C"/>
    <property type="match status" value="1"/>
</dbReference>
<feature type="transmembrane region" description="Helical" evidence="16">
    <location>
        <begin position="165"/>
        <end position="186"/>
    </location>
</feature>
<keyword evidence="6 16" id="KW-0812">Transmembrane</keyword>
<dbReference type="EC" id="7.1.1.2" evidence="2 16"/>
<dbReference type="GO" id="GO:0003954">
    <property type="term" value="F:NADH dehydrogenase activity"/>
    <property type="evidence" value="ECO:0007669"/>
    <property type="project" value="TreeGrafter"/>
</dbReference>
<evidence type="ECO:0000256" key="6">
    <source>
        <dbReference type="ARBA" id="ARBA00022692"/>
    </source>
</evidence>
<protein>
    <recommendedName>
        <fullName evidence="3 16">NADH-ubiquinone oxidoreductase chain 5</fullName>
        <ecNumber evidence="2 16">7.1.1.2</ecNumber>
    </recommendedName>
</protein>
<dbReference type="PANTHER" id="PTHR42829:SF2">
    <property type="entry name" value="NADH-UBIQUINONE OXIDOREDUCTASE CHAIN 5"/>
    <property type="match status" value="1"/>
</dbReference>
<keyword evidence="5" id="KW-0679">Respiratory chain</keyword>
<dbReference type="InterPro" id="IPR001750">
    <property type="entry name" value="ND/Mrp_TM"/>
</dbReference>
<dbReference type="AlphaFoldDB" id="A0A516EZG0"/>
<reference evidence="20" key="1">
    <citation type="journal article" date="2019" name="Mol. Phylogenet. Evol.">
        <title>A mitochondrial genome phylogeny of Mytilidae (Bivalvia: Mytilida).</title>
        <authorList>
            <person name="Lee Y."/>
            <person name="Kwak H."/>
            <person name="Shin J."/>
            <person name="Kim S.C."/>
            <person name="Kim T."/>
            <person name="Park J.K."/>
        </authorList>
    </citation>
    <scope>NUCLEOTIDE SEQUENCE</scope>
</reference>
<keyword evidence="8" id="KW-1278">Translocase</keyword>
<feature type="domain" description="NADH:quinone oxidoreductase/Mrp antiporter transmembrane" evidence="17">
    <location>
        <begin position="105"/>
        <end position="375"/>
    </location>
</feature>
<dbReference type="GO" id="GO:0008137">
    <property type="term" value="F:NADH dehydrogenase (ubiquinone) activity"/>
    <property type="evidence" value="ECO:0007669"/>
    <property type="project" value="UniProtKB-EC"/>
</dbReference>
<name>A0A516EZG0_9BIVA</name>
<dbReference type="Pfam" id="PF00361">
    <property type="entry name" value="Proton_antipo_M"/>
    <property type="match status" value="1"/>
</dbReference>
<feature type="transmembrane region" description="Helical" evidence="16">
    <location>
        <begin position="55"/>
        <end position="76"/>
    </location>
</feature>
<feature type="domain" description="NADH dehydrogenase subunit 5 C-terminal" evidence="19">
    <location>
        <begin position="387"/>
        <end position="562"/>
    </location>
</feature>
<comment type="subcellular location">
    <subcellularLocation>
        <location evidence="1">Mitochondrion inner membrane</location>
        <topology evidence="1">Multi-pass membrane protein</topology>
    </subcellularLocation>
</comment>
<dbReference type="PANTHER" id="PTHR42829">
    <property type="entry name" value="NADH-UBIQUINONE OXIDOREDUCTASE CHAIN 5"/>
    <property type="match status" value="1"/>
</dbReference>
<geneLocation type="mitochondrion" evidence="20"/>
<evidence type="ECO:0000259" key="19">
    <source>
        <dbReference type="Pfam" id="PF06455"/>
    </source>
</evidence>
<accession>A0A516EZG0</accession>
<keyword evidence="13 16" id="KW-0496">Mitochondrion</keyword>
<evidence type="ECO:0000256" key="15">
    <source>
        <dbReference type="ARBA" id="ARBA00049551"/>
    </source>
</evidence>
<evidence type="ECO:0000256" key="12">
    <source>
        <dbReference type="ARBA" id="ARBA00023075"/>
    </source>
</evidence>
<feature type="domain" description="NADH-Ubiquinone oxidoreductase (complex I) chain 5 N-terminal" evidence="18">
    <location>
        <begin position="43"/>
        <end position="86"/>
    </location>
</feature>
<keyword evidence="12 16" id="KW-0830">Ubiquinone</keyword>
<evidence type="ECO:0000313" key="20">
    <source>
        <dbReference type="EMBL" id="QDO71891.1"/>
    </source>
</evidence>
<evidence type="ECO:0000256" key="13">
    <source>
        <dbReference type="ARBA" id="ARBA00023128"/>
    </source>
</evidence>
<keyword evidence="7" id="KW-0999">Mitochondrion inner membrane</keyword>
<evidence type="ECO:0000256" key="1">
    <source>
        <dbReference type="ARBA" id="ARBA00004448"/>
    </source>
</evidence>
<dbReference type="GO" id="GO:0015990">
    <property type="term" value="P:electron transport coupled proton transport"/>
    <property type="evidence" value="ECO:0007669"/>
    <property type="project" value="TreeGrafter"/>
</dbReference>
<evidence type="ECO:0000259" key="17">
    <source>
        <dbReference type="Pfam" id="PF00361"/>
    </source>
</evidence>
<dbReference type="GO" id="GO:0005743">
    <property type="term" value="C:mitochondrial inner membrane"/>
    <property type="evidence" value="ECO:0007669"/>
    <property type="project" value="UniProtKB-SubCell"/>
</dbReference>
<comment type="catalytic activity">
    <reaction evidence="15 16">
        <text>a ubiquinone + NADH + 5 H(+)(in) = a ubiquinol + NAD(+) + 4 H(+)(out)</text>
        <dbReference type="Rhea" id="RHEA:29091"/>
        <dbReference type="Rhea" id="RHEA-COMP:9565"/>
        <dbReference type="Rhea" id="RHEA-COMP:9566"/>
        <dbReference type="ChEBI" id="CHEBI:15378"/>
        <dbReference type="ChEBI" id="CHEBI:16389"/>
        <dbReference type="ChEBI" id="CHEBI:17976"/>
        <dbReference type="ChEBI" id="CHEBI:57540"/>
        <dbReference type="ChEBI" id="CHEBI:57945"/>
        <dbReference type="EC" id="7.1.1.2"/>
    </reaction>
</comment>
<dbReference type="Pfam" id="PF00662">
    <property type="entry name" value="Proton_antipo_N"/>
    <property type="match status" value="1"/>
</dbReference>
<keyword evidence="14 16" id="KW-0472">Membrane</keyword>
<keyword evidence="4 16" id="KW-0813">Transport</keyword>
<keyword evidence="11 16" id="KW-0520">NAD</keyword>
<evidence type="ECO:0000256" key="10">
    <source>
        <dbReference type="ARBA" id="ARBA00022989"/>
    </source>
</evidence>
<dbReference type="InterPro" id="IPR001516">
    <property type="entry name" value="Proton_antipo_N"/>
</dbReference>
<comment type="similarity">
    <text evidence="16">Belongs to the complex I subunit 5 family.</text>
</comment>
<dbReference type="InterPro" id="IPR003945">
    <property type="entry name" value="NU5C-like"/>
</dbReference>
<evidence type="ECO:0000256" key="4">
    <source>
        <dbReference type="ARBA" id="ARBA00022448"/>
    </source>
</evidence>
<evidence type="ECO:0000256" key="5">
    <source>
        <dbReference type="ARBA" id="ARBA00022660"/>
    </source>
</evidence>
<dbReference type="GO" id="GO:0042773">
    <property type="term" value="P:ATP synthesis coupled electron transport"/>
    <property type="evidence" value="ECO:0007669"/>
    <property type="project" value="InterPro"/>
</dbReference>
<evidence type="ECO:0000256" key="7">
    <source>
        <dbReference type="ARBA" id="ARBA00022792"/>
    </source>
</evidence>
<evidence type="ECO:0000256" key="8">
    <source>
        <dbReference type="ARBA" id="ARBA00022967"/>
    </source>
</evidence>
<feature type="transmembrane region" description="Helical" evidence="16">
    <location>
        <begin position="413"/>
        <end position="432"/>
    </location>
</feature>
<organism evidence="20">
    <name type="scientific">Gregariella coralliophaga</name>
    <dbReference type="NCBI Taxonomy" id="2590089"/>
    <lineage>
        <taxon>Eukaryota</taxon>
        <taxon>Metazoa</taxon>
        <taxon>Spiralia</taxon>
        <taxon>Lophotrochozoa</taxon>
        <taxon>Mollusca</taxon>
        <taxon>Bivalvia</taxon>
        <taxon>Autobranchia</taxon>
        <taxon>Pteriomorphia</taxon>
        <taxon>Mytilida</taxon>
        <taxon>Mytiloidea</taxon>
        <taxon>Mytilidae</taxon>
        <taxon>Crenellinae</taxon>
        <taxon>Gregariella</taxon>
    </lineage>
</organism>
<feature type="transmembrane region" description="Helical" evidence="16">
    <location>
        <begin position="298"/>
        <end position="315"/>
    </location>
</feature>
<evidence type="ECO:0000256" key="14">
    <source>
        <dbReference type="ARBA" id="ARBA00023136"/>
    </source>
</evidence>
<keyword evidence="10 16" id="KW-1133">Transmembrane helix</keyword>
<feature type="transmembrane region" description="Helical" evidence="16">
    <location>
        <begin position="335"/>
        <end position="355"/>
    </location>
</feature>
<evidence type="ECO:0000256" key="2">
    <source>
        <dbReference type="ARBA" id="ARBA00012944"/>
    </source>
</evidence>